<proteinExistence type="predicted"/>
<comment type="caution">
    <text evidence="1">The sequence shown here is derived from an EMBL/GenBank/DDBJ whole genome shotgun (WGS) entry which is preliminary data.</text>
</comment>
<reference evidence="1" key="1">
    <citation type="journal article" date="2014" name="Genome Announc.">
        <title>Draft Genome Sequences of Three Alkaliphilic Bacillus Strains, Bacillus wakoensis JCM 9140T, Bacillus akibai JCM 9157T, and Bacillus hemicellulosilyticus JCM 9152T.</title>
        <authorList>
            <person name="Yuki M."/>
            <person name="Oshima K."/>
            <person name="Suda W."/>
            <person name="Oshida Y."/>
            <person name="Kitamura K."/>
            <person name="Iida T."/>
            <person name="Hattori M."/>
            <person name="Ohkuma M."/>
        </authorList>
    </citation>
    <scope>NUCLEOTIDE SEQUENCE [LARGE SCALE GENOMIC DNA]</scope>
    <source>
        <strain evidence="1">JCM 9140</strain>
    </source>
</reference>
<organism evidence="1 2">
    <name type="scientific">Halalkalibacter wakoensis JCM 9140</name>
    <dbReference type="NCBI Taxonomy" id="1236970"/>
    <lineage>
        <taxon>Bacteria</taxon>
        <taxon>Bacillati</taxon>
        <taxon>Bacillota</taxon>
        <taxon>Bacilli</taxon>
        <taxon>Bacillales</taxon>
        <taxon>Bacillaceae</taxon>
        <taxon>Halalkalibacter</taxon>
    </lineage>
</organism>
<gene>
    <name evidence="1" type="ORF">JCM9140_3955</name>
</gene>
<evidence type="ECO:0000313" key="1">
    <source>
        <dbReference type="EMBL" id="GAE27796.1"/>
    </source>
</evidence>
<protein>
    <submittedName>
        <fullName evidence="1">Uncharacterized protein</fullName>
    </submittedName>
</protein>
<dbReference type="EMBL" id="BAUT01000065">
    <property type="protein sequence ID" value="GAE27796.1"/>
    <property type="molecule type" value="Genomic_DNA"/>
</dbReference>
<dbReference type="OrthoDB" id="6443639at2"/>
<keyword evidence="2" id="KW-1185">Reference proteome</keyword>
<dbReference type="RefSeq" id="WP_034749568.1">
    <property type="nucleotide sequence ID" value="NZ_BAUT01000065.1"/>
</dbReference>
<dbReference type="Proteomes" id="UP000018890">
    <property type="component" value="Unassembled WGS sequence"/>
</dbReference>
<dbReference type="STRING" id="1236970.JCM9140_3955"/>
<accession>W4Q6V4</accession>
<evidence type="ECO:0000313" key="2">
    <source>
        <dbReference type="Proteomes" id="UP000018890"/>
    </source>
</evidence>
<name>W4Q6V4_9BACI</name>
<sequence>MRSRKGLTFIAIGLLFVVFMNNFFHKDLWEVNESLLKNEILSIEQSVETIDLLEVTPFEWDLVYSFTPYTPKEKIYEIVGYEWAKISETVSEGMNQIVFIKDEKVVCYLYGYPESNGYGLYFSGESISEFAEKLEPDDRLIFQVKIQNNVVYLIND</sequence>
<dbReference type="AlphaFoldDB" id="W4Q6V4"/>